<dbReference type="SUPFAM" id="SSF48557">
    <property type="entry name" value="L-aspartase-like"/>
    <property type="match status" value="1"/>
</dbReference>
<dbReference type="PRINTS" id="PR00145">
    <property type="entry name" value="ARGSUCLYASE"/>
</dbReference>
<comment type="similarity">
    <text evidence="5">Belongs to the lyase 1 family. Argininosuccinate lyase subfamily.</text>
</comment>
<dbReference type="NCBIfam" id="TIGR00838">
    <property type="entry name" value="argH"/>
    <property type="match status" value="1"/>
</dbReference>
<dbReference type="InterPro" id="IPR008948">
    <property type="entry name" value="L-Aspartase-like"/>
</dbReference>
<evidence type="ECO:0000256" key="2">
    <source>
        <dbReference type="ARBA" id="ARBA00004941"/>
    </source>
</evidence>
<comment type="catalytic activity">
    <reaction evidence="1 5">
        <text>2-(N(omega)-L-arginino)succinate = fumarate + L-arginine</text>
        <dbReference type="Rhea" id="RHEA:24020"/>
        <dbReference type="ChEBI" id="CHEBI:29806"/>
        <dbReference type="ChEBI" id="CHEBI:32682"/>
        <dbReference type="ChEBI" id="CHEBI:57472"/>
        <dbReference type="EC" id="4.3.2.1"/>
    </reaction>
</comment>
<dbReference type="PRINTS" id="PR00149">
    <property type="entry name" value="FUMRATELYASE"/>
</dbReference>
<gene>
    <name evidence="5 7" type="primary">argH</name>
    <name evidence="7" type="ORF">H9824_06465</name>
</gene>
<dbReference type="CDD" id="cd01359">
    <property type="entry name" value="Argininosuccinate_lyase"/>
    <property type="match status" value="1"/>
</dbReference>
<evidence type="ECO:0000256" key="5">
    <source>
        <dbReference type="HAMAP-Rule" id="MF_00006"/>
    </source>
</evidence>
<dbReference type="PANTHER" id="PTHR43814:SF1">
    <property type="entry name" value="ARGININOSUCCINATE LYASE"/>
    <property type="match status" value="1"/>
</dbReference>
<sequence>MALKLWEKSVQINKDIERFTVGRDREMDLYLAKYDVLGSMAHITMLESIGLLTAHELQQLLAEMKSIYAMAERGEFVIEDGVEDVHSQVELMLTRRLGDMGKKIHSGRSRNDQVLLDLKLYTRAEIKDIAGAVEQLFTVLIQQSEKYKEVLMPGYTHLQVAMPSSFGLWFGAYAESLADDMLFLQAAYKTCNRNPLGSAAGYGSSFPLNRTMTTELLGFDSMNYNVVYAQMGRGKMERNVAFALASIAGTLSKLAYDACLFNSQNFGFVKLPDDCTTGSSIMPHKKNPDVFELTRAKCNKLQALPQQIMLIANNLPSGYFRDLQIIKEVFLPAFQELKDCLQMATYIMHEIRVNEHILDDKRYDPIFSVEEVNRLAREGMPFRDAYKKVGLEIEAGEFTPVKEVHHTHEGSIGNLCNDRITALMQETMDGFHFERMETAEKALLGR</sequence>
<name>A0A9D2CLD6_9BACE</name>
<dbReference type="AlphaFoldDB" id="A0A9D2CLD6"/>
<reference evidence="7" key="2">
    <citation type="submission" date="2021-04" db="EMBL/GenBank/DDBJ databases">
        <authorList>
            <person name="Gilroy R."/>
        </authorList>
    </citation>
    <scope>NUCLEOTIDE SEQUENCE</scope>
    <source>
        <strain evidence="7">Gambia2-208</strain>
    </source>
</reference>
<evidence type="ECO:0000256" key="1">
    <source>
        <dbReference type="ARBA" id="ARBA00000985"/>
    </source>
</evidence>
<dbReference type="GO" id="GO:0042450">
    <property type="term" value="P:L-arginine biosynthetic process via ornithine"/>
    <property type="evidence" value="ECO:0007669"/>
    <property type="project" value="UniProtKB-UniRule"/>
</dbReference>
<dbReference type="GO" id="GO:0004056">
    <property type="term" value="F:argininosuccinate lyase activity"/>
    <property type="evidence" value="ECO:0007669"/>
    <property type="project" value="UniProtKB-UniRule"/>
</dbReference>
<dbReference type="InterPro" id="IPR020557">
    <property type="entry name" value="Fumarate_lyase_CS"/>
</dbReference>
<dbReference type="Gene3D" id="1.20.200.10">
    <property type="entry name" value="Fumarase/aspartase (Central domain)"/>
    <property type="match status" value="1"/>
</dbReference>
<dbReference type="HAMAP" id="MF_00006">
    <property type="entry name" value="Arg_succ_lyase"/>
    <property type="match status" value="1"/>
</dbReference>
<evidence type="ECO:0000256" key="4">
    <source>
        <dbReference type="ARBA" id="ARBA00022571"/>
    </source>
</evidence>
<evidence type="ECO:0000256" key="3">
    <source>
        <dbReference type="ARBA" id="ARBA00012338"/>
    </source>
</evidence>
<keyword evidence="5" id="KW-0028">Amino-acid biosynthesis</keyword>
<accession>A0A9D2CLD6</accession>
<dbReference type="GO" id="GO:0005829">
    <property type="term" value="C:cytosol"/>
    <property type="evidence" value="ECO:0007669"/>
    <property type="project" value="TreeGrafter"/>
</dbReference>
<dbReference type="InterPro" id="IPR024083">
    <property type="entry name" value="Fumarase/histidase_N"/>
</dbReference>
<dbReference type="Proteomes" id="UP000886851">
    <property type="component" value="Unassembled WGS sequence"/>
</dbReference>
<keyword evidence="4 5" id="KW-0055">Arginine biosynthesis</keyword>
<comment type="pathway">
    <text evidence="2 5">Amino-acid biosynthesis; L-arginine biosynthesis; L-arginine from L-ornithine and carbamoyl phosphate: step 3/3.</text>
</comment>
<protein>
    <recommendedName>
        <fullName evidence="3 5">Argininosuccinate lyase</fullName>
        <shortName evidence="5">ASAL</shortName>
        <ecNumber evidence="3 5">4.3.2.1</ecNumber>
    </recommendedName>
    <alternativeName>
        <fullName evidence="5">Arginosuccinase</fullName>
    </alternativeName>
</protein>
<feature type="domain" description="Fumarate lyase N-terminal" evidence="6">
    <location>
        <begin position="27"/>
        <end position="300"/>
    </location>
</feature>
<organism evidence="7 8">
    <name type="scientific">Candidatus Bacteroides pullicola</name>
    <dbReference type="NCBI Taxonomy" id="2838475"/>
    <lineage>
        <taxon>Bacteria</taxon>
        <taxon>Pseudomonadati</taxon>
        <taxon>Bacteroidota</taxon>
        <taxon>Bacteroidia</taxon>
        <taxon>Bacteroidales</taxon>
        <taxon>Bacteroidaceae</taxon>
        <taxon>Bacteroides</taxon>
    </lineage>
</organism>
<comment type="caution">
    <text evidence="7">The sequence shown here is derived from an EMBL/GenBank/DDBJ whole genome shotgun (WGS) entry which is preliminary data.</text>
</comment>
<evidence type="ECO:0000259" key="6">
    <source>
        <dbReference type="Pfam" id="PF00206"/>
    </source>
</evidence>
<dbReference type="PROSITE" id="PS00163">
    <property type="entry name" value="FUMARATE_LYASES"/>
    <property type="match status" value="1"/>
</dbReference>
<comment type="subcellular location">
    <subcellularLocation>
        <location evidence="5">Cytoplasm</location>
    </subcellularLocation>
</comment>
<dbReference type="InterPro" id="IPR022761">
    <property type="entry name" value="Fumarate_lyase_N"/>
</dbReference>
<dbReference type="EC" id="4.3.2.1" evidence="3 5"/>
<evidence type="ECO:0000313" key="7">
    <source>
        <dbReference type="EMBL" id="HIY88330.1"/>
    </source>
</evidence>
<dbReference type="Gene3D" id="1.10.40.30">
    <property type="entry name" value="Fumarase/aspartase (C-terminal domain)"/>
    <property type="match status" value="1"/>
</dbReference>
<dbReference type="Pfam" id="PF00206">
    <property type="entry name" value="Lyase_1"/>
    <property type="match status" value="1"/>
</dbReference>
<dbReference type="EMBL" id="DXCV01000046">
    <property type="protein sequence ID" value="HIY88330.1"/>
    <property type="molecule type" value="Genomic_DNA"/>
</dbReference>
<proteinExistence type="inferred from homology"/>
<dbReference type="Gene3D" id="1.10.275.10">
    <property type="entry name" value="Fumarase/aspartase (N-terminal domain)"/>
    <property type="match status" value="1"/>
</dbReference>
<dbReference type="InterPro" id="IPR000362">
    <property type="entry name" value="Fumarate_lyase_fam"/>
</dbReference>
<reference evidence="7" key="1">
    <citation type="journal article" date="2021" name="PeerJ">
        <title>Extensive microbial diversity within the chicken gut microbiome revealed by metagenomics and culture.</title>
        <authorList>
            <person name="Gilroy R."/>
            <person name="Ravi A."/>
            <person name="Getino M."/>
            <person name="Pursley I."/>
            <person name="Horton D.L."/>
            <person name="Alikhan N.F."/>
            <person name="Baker D."/>
            <person name="Gharbi K."/>
            <person name="Hall N."/>
            <person name="Watson M."/>
            <person name="Adriaenssens E.M."/>
            <person name="Foster-Nyarko E."/>
            <person name="Jarju S."/>
            <person name="Secka A."/>
            <person name="Antonio M."/>
            <person name="Oren A."/>
            <person name="Chaudhuri R.R."/>
            <person name="La Ragione R."/>
            <person name="Hildebrand F."/>
            <person name="Pallen M.J."/>
        </authorList>
    </citation>
    <scope>NUCLEOTIDE SEQUENCE</scope>
    <source>
        <strain evidence="7">Gambia2-208</strain>
    </source>
</reference>
<evidence type="ECO:0000313" key="8">
    <source>
        <dbReference type="Proteomes" id="UP000886851"/>
    </source>
</evidence>
<keyword evidence="5" id="KW-0963">Cytoplasm</keyword>
<dbReference type="PANTHER" id="PTHR43814">
    <property type="entry name" value="ARGININOSUCCINATE LYASE"/>
    <property type="match status" value="1"/>
</dbReference>
<keyword evidence="5 7" id="KW-0456">Lyase</keyword>
<dbReference type="InterPro" id="IPR009049">
    <property type="entry name" value="Argininosuccinate_lyase"/>
</dbReference>